<evidence type="ECO:0000313" key="2">
    <source>
        <dbReference type="EMBL" id="MBO3739487.1"/>
    </source>
</evidence>
<name>A0ABS3UP86_9ACTN</name>
<dbReference type="EMBL" id="JAGFNS010000011">
    <property type="protein sequence ID" value="MBO3739487.1"/>
    <property type="molecule type" value="Genomic_DNA"/>
</dbReference>
<keyword evidence="3" id="KW-1185">Reference proteome</keyword>
<comment type="caution">
    <text evidence="2">The sequence shown here is derived from an EMBL/GenBank/DDBJ whole genome shotgun (WGS) entry which is preliminary data.</text>
</comment>
<dbReference type="RefSeq" id="WP_208468629.1">
    <property type="nucleotide sequence ID" value="NZ_JAGFNS010000011.1"/>
</dbReference>
<evidence type="ECO:0000313" key="3">
    <source>
        <dbReference type="Proteomes" id="UP000679690"/>
    </source>
</evidence>
<gene>
    <name evidence="2" type="ORF">J5X75_18395</name>
</gene>
<sequence>MPAGIEPGPARRVKRTPGPEALLGGELAASRVQAHWDLELPGGSKVQVKYLANPAGRWVNEHTVRRPAGEVQQYALVLFEAFAVVGVVVMPLAGLPESMRHCASSTRAPRMSSSSPSGTGRPSALIQGGFTSSG</sequence>
<organism evidence="2 3">
    <name type="scientific">Actinoplanes flavus</name>
    <dbReference type="NCBI Taxonomy" id="2820290"/>
    <lineage>
        <taxon>Bacteria</taxon>
        <taxon>Bacillati</taxon>
        <taxon>Actinomycetota</taxon>
        <taxon>Actinomycetes</taxon>
        <taxon>Micromonosporales</taxon>
        <taxon>Micromonosporaceae</taxon>
        <taxon>Actinoplanes</taxon>
    </lineage>
</organism>
<accession>A0ABS3UP86</accession>
<proteinExistence type="predicted"/>
<feature type="region of interest" description="Disordered" evidence="1">
    <location>
        <begin position="100"/>
        <end position="134"/>
    </location>
</feature>
<reference evidence="2 3" key="1">
    <citation type="submission" date="2021-03" db="EMBL/GenBank/DDBJ databases">
        <title>Actinoplanes flavus sp. nov., a novel actinomycete isolated from Coconut Palm rhizosphere soil.</title>
        <authorList>
            <person name="Luo X."/>
        </authorList>
    </citation>
    <scope>NUCLEOTIDE SEQUENCE [LARGE SCALE GENOMIC DNA]</scope>
    <source>
        <strain evidence="2 3">NEAU-H7</strain>
    </source>
</reference>
<evidence type="ECO:0000256" key="1">
    <source>
        <dbReference type="SAM" id="MobiDB-lite"/>
    </source>
</evidence>
<dbReference type="Proteomes" id="UP000679690">
    <property type="component" value="Unassembled WGS sequence"/>
</dbReference>
<feature type="compositionally biased region" description="Low complexity" evidence="1">
    <location>
        <begin position="103"/>
        <end position="124"/>
    </location>
</feature>
<protein>
    <submittedName>
        <fullName evidence="2">Uncharacterized protein</fullName>
    </submittedName>
</protein>